<evidence type="ECO:0000256" key="1">
    <source>
        <dbReference type="ARBA" id="ARBA00004651"/>
    </source>
</evidence>
<organism evidence="9 10">
    <name type="scientific">Stegodyphus mimosarum</name>
    <name type="common">African social velvet spider</name>
    <dbReference type="NCBI Taxonomy" id="407821"/>
    <lineage>
        <taxon>Eukaryota</taxon>
        <taxon>Metazoa</taxon>
        <taxon>Ecdysozoa</taxon>
        <taxon>Arthropoda</taxon>
        <taxon>Chelicerata</taxon>
        <taxon>Arachnida</taxon>
        <taxon>Araneae</taxon>
        <taxon>Araneomorphae</taxon>
        <taxon>Entelegynae</taxon>
        <taxon>Eresoidea</taxon>
        <taxon>Eresidae</taxon>
        <taxon>Stegodyphus</taxon>
    </lineage>
</organism>
<keyword evidence="4 8" id="KW-1133">Transmembrane helix</keyword>
<keyword evidence="3 8" id="KW-0812">Transmembrane</keyword>
<accession>A0A087T1M5</accession>
<evidence type="ECO:0000256" key="5">
    <source>
        <dbReference type="ARBA" id="ARBA00023136"/>
    </source>
</evidence>
<evidence type="ECO:0000313" key="9">
    <source>
        <dbReference type="EMBL" id="KFM59014.1"/>
    </source>
</evidence>
<dbReference type="GO" id="GO:0005886">
    <property type="term" value="C:plasma membrane"/>
    <property type="evidence" value="ECO:0007669"/>
    <property type="project" value="UniProtKB-SubCell"/>
</dbReference>
<evidence type="ECO:0000256" key="3">
    <source>
        <dbReference type="ARBA" id="ARBA00022692"/>
    </source>
</evidence>
<dbReference type="InterPro" id="IPR052192">
    <property type="entry name" value="Insect_Ionotropic_Sensory_Rcpt"/>
</dbReference>
<evidence type="ECO:0000256" key="2">
    <source>
        <dbReference type="ARBA" id="ARBA00022475"/>
    </source>
</evidence>
<dbReference type="PANTHER" id="PTHR42643">
    <property type="entry name" value="IONOTROPIC RECEPTOR 20A-RELATED"/>
    <property type="match status" value="1"/>
</dbReference>
<evidence type="ECO:0008006" key="11">
    <source>
        <dbReference type="Google" id="ProtNLM"/>
    </source>
</evidence>
<evidence type="ECO:0000256" key="4">
    <source>
        <dbReference type="ARBA" id="ARBA00022989"/>
    </source>
</evidence>
<feature type="transmembrane region" description="Helical" evidence="8">
    <location>
        <begin position="75"/>
        <end position="102"/>
    </location>
</feature>
<dbReference type="AlphaFoldDB" id="A0A087T1M5"/>
<evidence type="ECO:0000256" key="6">
    <source>
        <dbReference type="ARBA" id="ARBA00023170"/>
    </source>
</evidence>
<gene>
    <name evidence="9" type="ORF">X975_25167</name>
</gene>
<keyword evidence="5 8" id="KW-0472">Membrane</keyword>
<dbReference type="Proteomes" id="UP000054359">
    <property type="component" value="Unassembled WGS sequence"/>
</dbReference>
<reference evidence="9 10" key="1">
    <citation type="submission" date="2013-11" db="EMBL/GenBank/DDBJ databases">
        <title>Genome sequencing of Stegodyphus mimosarum.</title>
        <authorList>
            <person name="Bechsgaard J."/>
        </authorList>
    </citation>
    <scope>NUCLEOTIDE SEQUENCE [LARGE SCALE GENOMIC DNA]</scope>
</reference>
<dbReference type="SUPFAM" id="SSF53850">
    <property type="entry name" value="Periplasmic binding protein-like II"/>
    <property type="match status" value="1"/>
</dbReference>
<comment type="subcellular location">
    <subcellularLocation>
        <location evidence="1">Cell membrane</location>
        <topology evidence="1">Multi-pass membrane protein</topology>
    </subcellularLocation>
</comment>
<keyword evidence="6" id="KW-0675">Receptor</keyword>
<evidence type="ECO:0000313" key="10">
    <source>
        <dbReference type="Proteomes" id="UP000054359"/>
    </source>
</evidence>
<keyword evidence="10" id="KW-1185">Reference proteome</keyword>
<feature type="non-terminal residue" evidence="9">
    <location>
        <position position="116"/>
    </location>
</feature>
<dbReference type="PANTHER" id="PTHR42643:SF24">
    <property type="entry name" value="IONOTROPIC RECEPTOR 60A"/>
    <property type="match status" value="1"/>
</dbReference>
<name>A0A087T1M5_STEMI</name>
<evidence type="ECO:0000256" key="8">
    <source>
        <dbReference type="SAM" id="Phobius"/>
    </source>
</evidence>
<dbReference type="EMBL" id="KK112986">
    <property type="protein sequence ID" value="KFM59014.1"/>
    <property type="molecule type" value="Genomic_DNA"/>
</dbReference>
<sequence length="116" mass="13183">MLALAPETFLEIYLAIAARRGSPYMKDINSYIRQLWHGGLMQHWAKRFSKLNTHECYFVTTTLRGGRKDVTLRDLLGAFLMLLCGLCCASFVIIAEVAYVGLKKLLTAERATKKLR</sequence>
<keyword evidence="2" id="KW-1003">Cell membrane</keyword>
<evidence type="ECO:0000256" key="7">
    <source>
        <dbReference type="ARBA" id="ARBA00023180"/>
    </source>
</evidence>
<protein>
    <recommendedName>
        <fullName evidence="11">Ionotropic glutamate receptor C-terminal domain-containing protein</fullName>
    </recommendedName>
</protein>
<keyword evidence="7" id="KW-0325">Glycoprotein</keyword>
<dbReference type="OrthoDB" id="6415956at2759"/>
<proteinExistence type="predicted"/>